<evidence type="ECO:0000313" key="3">
    <source>
        <dbReference type="Proteomes" id="UP001632037"/>
    </source>
</evidence>
<protein>
    <submittedName>
        <fullName evidence="2">Uncharacterized protein</fullName>
    </submittedName>
</protein>
<evidence type="ECO:0000313" key="2">
    <source>
        <dbReference type="EMBL" id="KAL3674199.1"/>
    </source>
</evidence>
<reference evidence="2 3" key="1">
    <citation type="submission" date="2024-09" db="EMBL/GenBank/DDBJ databases">
        <title>Genome sequencing and assembly of Phytophthora oleae, isolate VK10A, causative agent of rot of olive drupes.</title>
        <authorList>
            <person name="Conti Taguali S."/>
            <person name="Riolo M."/>
            <person name="La Spada F."/>
            <person name="Cacciola S.O."/>
            <person name="Dionisio G."/>
        </authorList>
    </citation>
    <scope>NUCLEOTIDE SEQUENCE [LARGE SCALE GENOMIC DNA]</scope>
    <source>
        <strain evidence="2 3">VK10A</strain>
    </source>
</reference>
<dbReference type="EMBL" id="JBIMZQ010000001">
    <property type="protein sequence ID" value="KAL3674199.1"/>
    <property type="molecule type" value="Genomic_DNA"/>
</dbReference>
<sequence>MLTVAAKNLYEQDERLEQRLVDQRREIENLEQRVAEQGGELEDLKQRLARLEALLQN</sequence>
<organism evidence="2 3">
    <name type="scientific">Phytophthora oleae</name>
    <dbReference type="NCBI Taxonomy" id="2107226"/>
    <lineage>
        <taxon>Eukaryota</taxon>
        <taxon>Sar</taxon>
        <taxon>Stramenopiles</taxon>
        <taxon>Oomycota</taxon>
        <taxon>Peronosporomycetes</taxon>
        <taxon>Peronosporales</taxon>
        <taxon>Peronosporaceae</taxon>
        <taxon>Phytophthora</taxon>
    </lineage>
</organism>
<dbReference type="AlphaFoldDB" id="A0ABD3G8S6"/>
<name>A0ABD3G8S6_9STRA</name>
<proteinExistence type="predicted"/>
<comment type="caution">
    <text evidence="2">The sequence shown here is derived from an EMBL/GenBank/DDBJ whole genome shotgun (WGS) entry which is preliminary data.</text>
</comment>
<accession>A0ABD3G8S6</accession>
<feature type="coiled-coil region" evidence="1">
    <location>
        <begin position="6"/>
        <end position="54"/>
    </location>
</feature>
<gene>
    <name evidence="2" type="ORF">V7S43_000159</name>
</gene>
<evidence type="ECO:0000256" key="1">
    <source>
        <dbReference type="SAM" id="Coils"/>
    </source>
</evidence>
<keyword evidence="1" id="KW-0175">Coiled coil</keyword>
<keyword evidence="3" id="KW-1185">Reference proteome</keyword>
<dbReference type="Proteomes" id="UP001632037">
    <property type="component" value="Unassembled WGS sequence"/>
</dbReference>